<evidence type="ECO:0000259" key="7">
    <source>
        <dbReference type="PROSITE" id="PS51225"/>
    </source>
</evidence>
<dbReference type="InterPro" id="IPR008253">
    <property type="entry name" value="Marvel"/>
</dbReference>
<feature type="transmembrane region" description="Helical" evidence="6">
    <location>
        <begin position="47"/>
        <end position="70"/>
    </location>
</feature>
<reference evidence="8" key="1">
    <citation type="submission" date="2023-11" db="EMBL/GenBank/DDBJ databases">
        <title>Genome assemblies of two species of porcelain crab, Petrolisthes cinctipes and Petrolisthes manimaculis (Anomura: Porcellanidae).</title>
        <authorList>
            <person name="Angst P."/>
        </authorList>
    </citation>
    <scope>NUCLEOTIDE SEQUENCE</scope>
    <source>
        <strain evidence="8">PB745_02</strain>
        <tissue evidence="8">Gill</tissue>
    </source>
</reference>
<evidence type="ECO:0000256" key="5">
    <source>
        <dbReference type="PROSITE-ProRule" id="PRU00581"/>
    </source>
</evidence>
<evidence type="ECO:0000256" key="2">
    <source>
        <dbReference type="ARBA" id="ARBA00022692"/>
    </source>
</evidence>
<evidence type="ECO:0000313" key="8">
    <source>
        <dbReference type="EMBL" id="KAK4299989.1"/>
    </source>
</evidence>
<dbReference type="AlphaFoldDB" id="A0AAE1TYP8"/>
<feature type="domain" description="MARVEL" evidence="7">
    <location>
        <begin position="8"/>
        <end position="143"/>
    </location>
</feature>
<comment type="caution">
    <text evidence="8">The sequence shown here is derived from an EMBL/GenBank/DDBJ whole genome shotgun (WGS) entry which is preliminary data.</text>
</comment>
<evidence type="ECO:0000256" key="6">
    <source>
        <dbReference type="SAM" id="Phobius"/>
    </source>
</evidence>
<name>A0AAE1TYP8_9EUCA</name>
<protein>
    <recommendedName>
        <fullName evidence="7">MARVEL domain-containing protein</fullName>
    </recommendedName>
</protein>
<keyword evidence="2 5" id="KW-0812">Transmembrane</keyword>
<keyword evidence="9" id="KW-1185">Reference proteome</keyword>
<dbReference type="GO" id="GO:0016020">
    <property type="term" value="C:membrane"/>
    <property type="evidence" value="ECO:0007669"/>
    <property type="project" value="UniProtKB-SubCell"/>
</dbReference>
<keyword evidence="4 5" id="KW-0472">Membrane</keyword>
<sequence length="150" mass="16925">MIQFQLDIVRTPTGFFKLCEIALTMITLCVGEGTKDFFYSFSHHRSFFCAGVLMISMVITPLFFVTYFLGYSRHVQQTPLEVMYNGVVLCFMVSAGGILLHTFCTRPGMDLPFTDAGKTVASFCLINSIFYGVDLFFAYQAMMVHTDLPN</sequence>
<organism evidence="8 9">
    <name type="scientific">Petrolisthes manimaculis</name>
    <dbReference type="NCBI Taxonomy" id="1843537"/>
    <lineage>
        <taxon>Eukaryota</taxon>
        <taxon>Metazoa</taxon>
        <taxon>Ecdysozoa</taxon>
        <taxon>Arthropoda</taxon>
        <taxon>Crustacea</taxon>
        <taxon>Multicrustacea</taxon>
        <taxon>Malacostraca</taxon>
        <taxon>Eumalacostraca</taxon>
        <taxon>Eucarida</taxon>
        <taxon>Decapoda</taxon>
        <taxon>Pleocyemata</taxon>
        <taxon>Anomura</taxon>
        <taxon>Galatheoidea</taxon>
        <taxon>Porcellanidae</taxon>
        <taxon>Petrolisthes</taxon>
    </lineage>
</organism>
<evidence type="ECO:0000256" key="1">
    <source>
        <dbReference type="ARBA" id="ARBA00004141"/>
    </source>
</evidence>
<dbReference type="Proteomes" id="UP001292094">
    <property type="component" value="Unassembled WGS sequence"/>
</dbReference>
<gene>
    <name evidence="8" type="ORF">Pmani_027783</name>
</gene>
<dbReference type="PROSITE" id="PS51225">
    <property type="entry name" value="MARVEL"/>
    <property type="match status" value="1"/>
</dbReference>
<dbReference type="EMBL" id="JAWZYT010003138">
    <property type="protein sequence ID" value="KAK4299989.1"/>
    <property type="molecule type" value="Genomic_DNA"/>
</dbReference>
<accession>A0AAE1TYP8</accession>
<comment type="subcellular location">
    <subcellularLocation>
        <location evidence="1">Membrane</location>
        <topology evidence="1">Multi-pass membrane protein</topology>
    </subcellularLocation>
</comment>
<proteinExistence type="predicted"/>
<evidence type="ECO:0000256" key="3">
    <source>
        <dbReference type="ARBA" id="ARBA00022989"/>
    </source>
</evidence>
<evidence type="ECO:0000313" key="9">
    <source>
        <dbReference type="Proteomes" id="UP001292094"/>
    </source>
</evidence>
<evidence type="ECO:0000256" key="4">
    <source>
        <dbReference type="ARBA" id="ARBA00023136"/>
    </source>
</evidence>
<keyword evidence="3 6" id="KW-1133">Transmembrane helix</keyword>
<feature type="transmembrane region" description="Helical" evidence="6">
    <location>
        <begin position="120"/>
        <end position="142"/>
    </location>
</feature>
<feature type="transmembrane region" description="Helical" evidence="6">
    <location>
        <begin position="82"/>
        <end position="100"/>
    </location>
</feature>